<evidence type="ECO:0000256" key="11">
    <source>
        <dbReference type="PROSITE-ProRule" id="PRU00169"/>
    </source>
</evidence>
<dbReference type="GO" id="GO:0009927">
    <property type="term" value="F:histidine phosphotransfer kinase activity"/>
    <property type="evidence" value="ECO:0007669"/>
    <property type="project" value="TreeGrafter"/>
</dbReference>
<evidence type="ECO:0000256" key="12">
    <source>
        <dbReference type="SAM" id="MobiDB-lite"/>
    </source>
</evidence>
<dbReference type="Pfam" id="PF00512">
    <property type="entry name" value="HisKA"/>
    <property type="match status" value="1"/>
</dbReference>
<organism evidence="17 18">
    <name type="scientific">Coccomyxa viridis</name>
    <dbReference type="NCBI Taxonomy" id="1274662"/>
    <lineage>
        <taxon>Eukaryota</taxon>
        <taxon>Viridiplantae</taxon>
        <taxon>Chlorophyta</taxon>
        <taxon>core chlorophytes</taxon>
        <taxon>Trebouxiophyceae</taxon>
        <taxon>Trebouxiophyceae incertae sedis</taxon>
        <taxon>Coccomyxaceae</taxon>
        <taxon>Coccomyxa</taxon>
    </lineage>
</organism>
<dbReference type="PRINTS" id="PR00344">
    <property type="entry name" value="BCTRLSENSOR"/>
</dbReference>
<keyword evidence="9" id="KW-0067">ATP-binding</keyword>
<dbReference type="SMART" id="SM00086">
    <property type="entry name" value="PAC"/>
    <property type="match status" value="4"/>
</dbReference>
<gene>
    <name evidence="17" type="ORF">CVIRNUC_009551</name>
</gene>
<evidence type="ECO:0000256" key="2">
    <source>
        <dbReference type="ARBA" id="ARBA00012438"/>
    </source>
</evidence>
<dbReference type="InterPro" id="IPR000700">
    <property type="entry name" value="PAS-assoc_C"/>
</dbReference>
<evidence type="ECO:0000256" key="10">
    <source>
        <dbReference type="ARBA" id="ARBA00023012"/>
    </source>
</evidence>
<evidence type="ECO:0000256" key="7">
    <source>
        <dbReference type="ARBA" id="ARBA00022741"/>
    </source>
</evidence>
<dbReference type="InterPro" id="IPR000014">
    <property type="entry name" value="PAS"/>
</dbReference>
<dbReference type="InterPro" id="IPR036890">
    <property type="entry name" value="HATPase_C_sf"/>
</dbReference>
<feature type="domain" description="PAC" evidence="16">
    <location>
        <begin position="470"/>
        <end position="524"/>
    </location>
</feature>
<keyword evidence="4 11" id="KW-0597">Phosphoprotein</keyword>
<dbReference type="GO" id="GO:0005886">
    <property type="term" value="C:plasma membrane"/>
    <property type="evidence" value="ECO:0007669"/>
    <property type="project" value="TreeGrafter"/>
</dbReference>
<feature type="region of interest" description="Disordered" evidence="12">
    <location>
        <begin position="998"/>
        <end position="1159"/>
    </location>
</feature>
<evidence type="ECO:0000259" key="15">
    <source>
        <dbReference type="PROSITE" id="PS50112"/>
    </source>
</evidence>
<feature type="compositionally biased region" description="Basic and acidic residues" evidence="12">
    <location>
        <begin position="1074"/>
        <end position="1090"/>
    </location>
</feature>
<dbReference type="CDD" id="cd16922">
    <property type="entry name" value="HATPase_EvgS-ArcB-TorS-like"/>
    <property type="match status" value="1"/>
</dbReference>
<keyword evidence="5" id="KW-0716">Sensory transduction</keyword>
<dbReference type="FunFam" id="1.10.287.130:FF:000002">
    <property type="entry name" value="Two-component osmosensing histidine kinase"/>
    <property type="match status" value="1"/>
</dbReference>
<dbReference type="PANTHER" id="PTHR43047:SF71">
    <property type="entry name" value="HISTIDINE KINASE CONTAINING CHEY-HOMOLOGOUS RECEIVER DOMAIN-RELATED"/>
    <property type="match status" value="1"/>
</dbReference>
<dbReference type="SUPFAM" id="SSF52172">
    <property type="entry name" value="CheY-like"/>
    <property type="match status" value="1"/>
</dbReference>
<feature type="domain" description="PAS" evidence="15">
    <location>
        <begin position="396"/>
        <end position="469"/>
    </location>
</feature>
<feature type="domain" description="Response regulatory" evidence="14">
    <location>
        <begin position="1163"/>
        <end position="1282"/>
    </location>
</feature>
<dbReference type="Pfam" id="PF13426">
    <property type="entry name" value="PAS_9"/>
    <property type="match status" value="4"/>
</dbReference>
<dbReference type="Gene3D" id="3.30.450.20">
    <property type="entry name" value="PAS domain"/>
    <property type="match status" value="4"/>
</dbReference>
<dbReference type="Proteomes" id="UP001314263">
    <property type="component" value="Unassembled WGS sequence"/>
</dbReference>
<dbReference type="PROSITE" id="PS50112">
    <property type="entry name" value="PAS"/>
    <property type="match status" value="4"/>
</dbReference>
<feature type="domain" description="PAS" evidence="15">
    <location>
        <begin position="153"/>
        <end position="217"/>
    </location>
</feature>
<keyword evidence="3" id="KW-0157">Chromophore</keyword>
<accession>A0AAV1IGA1</accession>
<dbReference type="InterPro" id="IPR003594">
    <property type="entry name" value="HATPase_dom"/>
</dbReference>
<dbReference type="Gene3D" id="3.40.50.2300">
    <property type="match status" value="1"/>
</dbReference>
<dbReference type="GO" id="GO:0005524">
    <property type="term" value="F:ATP binding"/>
    <property type="evidence" value="ECO:0007669"/>
    <property type="project" value="UniProtKB-KW"/>
</dbReference>
<dbReference type="PANTHER" id="PTHR43047">
    <property type="entry name" value="TWO-COMPONENT HISTIDINE PROTEIN KINASE"/>
    <property type="match status" value="1"/>
</dbReference>
<dbReference type="Pfam" id="PF00072">
    <property type="entry name" value="Response_reg"/>
    <property type="match status" value="1"/>
</dbReference>
<keyword evidence="3" id="KW-0675">Receptor</keyword>
<comment type="catalytic activity">
    <reaction evidence="1">
        <text>ATP + protein L-histidine = ADP + protein N-phospho-L-histidine.</text>
        <dbReference type="EC" id="2.7.13.3"/>
    </reaction>
</comment>
<feature type="domain" description="PAC" evidence="16">
    <location>
        <begin position="220"/>
        <end position="274"/>
    </location>
</feature>
<dbReference type="NCBIfam" id="TIGR00229">
    <property type="entry name" value="sensory_box"/>
    <property type="match status" value="4"/>
</dbReference>
<evidence type="ECO:0000256" key="8">
    <source>
        <dbReference type="ARBA" id="ARBA00022777"/>
    </source>
</evidence>
<evidence type="ECO:0000256" key="3">
    <source>
        <dbReference type="ARBA" id="ARBA00022543"/>
    </source>
</evidence>
<name>A0AAV1IGA1_9CHLO</name>
<evidence type="ECO:0000259" key="14">
    <source>
        <dbReference type="PROSITE" id="PS50110"/>
    </source>
</evidence>
<dbReference type="Pfam" id="PF02518">
    <property type="entry name" value="HATPase_c"/>
    <property type="match status" value="1"/>
</dbReference>
<dbReference type="GO" id="GO:0009881">
    <property type="term" value="F:photoreceptor activity"/>
    <property type="evidence" value="ECO:0007669"/>
    <property type="project" value="UniProtKB-KW"/>
</dbReference>
<feature type="domain" description="Histidine kinase" evidence="13">
    <location>
        <begin position="545"/>
        <end position="775"/>
    </location>
</feature>
<dbReference type="InterPro" id="IPR001789">
    <property type="entry name" value="Sig_transdc_resp-reg_receiver"/>
</dbReference>
<dbReference type="InterPro" id="IPR001610">
    <property type="entry name" value="PAC"/>
</dbReference>
<dbReference type="CDD" id="cd17546">
    <property type="entry name" value="REC_hyHK_CKI1_RcsC-like"/>
    <property type="match status" value="1"/>
</dbReference>
<dbReference type="SUPFAM" id="SSF55785">
    <property type="entry name" value="PYP-like sensor domain (PAS domain)"/>
    <property type="match status" value="4"/>
</dbReference>
<evidence type="ECO:0000256" key="4">
    <source>
        <dbReference type="ARBA" id="ARBA00022553"/>
    </source>
</evidence>
<dbReference type="CDD" id="cd00082">
    <property type="entry name" value="HisKA"/>
    <property type="match status" value="1"/>
</dbReference>
<dbReference type="EMBL" id="CAUYUE010000014">
    <property type="protein sequence ID" value="CAK0786338.1"/>
    <property type="molecule type" value="Genomic_DNA"/>
</dbReference>
<dbReference type="SMART" id="SM00448">
    <property type="entry name" value="REC"/>
    <property type="match status" value="1"/>
</dbReference>
<dbReference type="InterPro" id="IPR003661">
    <property type="entry name" value="HisK_dim/P_dom"/>
</dbReference>
<dbReference type="InterPro" id="IPR036097">
    <property type="entry name" value="HisK_dim/P_sf"/>
</dbReference>
<dbReference type="InterPro" id="IPR035965">
    <property type="entry name" value="PAS-like_dom_sf"/>
</dbReference>
<keyword evidence="3" id="KW-0600">Photoreceptor protein</keyword>
<evidence type="ECO:0000259" key="16">
    <source>
        <dbReference type="PROSITE" id="PS50113"/>
    </source>
</evidence>
<feature type="domain" description="PAS" evidence="15">
    <location>
        <begin position="295"/>
        <end position="344"/>
    </location>
</feature>
<evidence type="ECO:0000313" key="17">
    <source>
        <dbReference type="EMBL" id="CAK0786338.1"/>
    </source>
</evidence>
<dbReference type="Gene3D" id="1.10.287.130">
    <property type="match status" value="1"/>
</dbReference>
<keyword evidence="6" id="KW-0808">Transferase</keyword>
<feature type="domain" description="PAS" evidence="15">
    <location>
        <begin position="23"/>
        <end position="70"/>
    </location>
</feature>
<feature type="domain" description="PAC" evidence="16">
    <location>
        <begin position="99"/>
        <end position="150"/>
    </location>
</feature>
<dbReference type="CDD" id="cd00130">
    <property type="entry name" value="PAS"/>
    <property type="match status" value="4"/>
</dbReference>
<dbReference type="InterPro" id="IPR004358">
    <property type="entry name" value="Sig_transdc_His_kin-like_C"/>
</dbReference>
<evidence type="ECO:0000259" key="13">
    <source>
        <dbReference type="PROSITE" id="PS50109"/>
    </source>
</evidence>
<dbReference type="EC" id="2.7.13.3" evidence="2"/>
<dbReference type="SMART" id="SM00387">
    <property type="entry name" value="HATPase_c"/>
    <property type="match status" value="1"/>
</dbReference>
<dbReference type="SUPFAM" id="SSF47384">
    <property type="entry name" value="Homodimeric domain of signal transducing histidine kinase"/>
    <property type="match status" value="1"/>
</dbReference>
<dbReference type="PROSITE" id="PS50113">
    <property type="entry name" value="PAC"/>
    <property type="match status" value="4"/>
</dbReference>
<keyword evidence="7" id="KW-0547">Nucleotide-binding</keyword>
<evidence type="ECO:0000256" key="9">
    <source>
        <dbReference type="ARBA" id="ARBA00022840"/>
    </source>
</evidence>
<dbReference type="InterPro" id="IPR011006">
    <property type="entry name" value="CheY-like_superfamily"/>
</dbReference>
<evidence type="ECO:0000256" key="6">
    <source>
        <dbReference type="ARBA" id="ARBA00022679"/>
    </source>
</evidence>
<keyword evidence="8" id="KW-0418">Kinase</keyword>
<dbReference type="PROSITE" id="PS50110">
    <property type="entry name" value="RESPONSE_REGULATORY"/>
    <property type="match status" value="1"/>
</dbReference>
<dbReference type="FunFam" id="3.30.565.10:FF:000010">
    <property type="entry name" value="Sensor histidine kinase RcsC"/>
    <property type="match status" value="1"/>
</dbReference>
<dbReference type="SUPFAM" id="SSF55874">
    <property type="entry name" value="ATPase domain of HSP90 chaperone/DNA topoisomerase II/histidine kinase"/>
    <property type="match status" value="1"/>
</dbReference>
<dbReference type="PROSITE" id="PS50109">
    <property type="entry name" value="HIS_KIN"/>
    <property type="match status" value="1"/>
</dbReference>
<evidence type="ECO:0000256" key="1">
    <source>
        <dbReference type="ARBA" id="ARBA00000085"/>
    </source>
</evidence>
<evidence type="ECO:0000313" key="18">
    <source>
        <dbReference type="Proteomes" id="UP001314263"/>
    </source>
</evidence>
<sequence>MSADAVPVSAAALPLQASPFRDQARQRAAAFDNLAEGILLSGTGSEAFIEYANNELLRITGYQQDEVLGQKASTFLAGIGTDPQAIEALEQAAVKGQDRTVELLHYKRNGSAFCNQVQVSPVVENGEVVNVIWAHRDVTERQQEERLLELRNRALNYMSDGIFICDRQGSVLYTNQGFARLTGYEQREAVGQPWSFLAAKDVSKEELQRVSQAISEGRPITAELPLSTASGSHIWSQMSITPVMSETDPGVVENYVTVLTDITARKSTAEAMHLCDKALAATSEATLITDCSKPDNPIIYCNDGFTKLFGYAMEEVVGRNPRFMQDPQSDLGAVEEMGAAIREGRATVVEVINQRKDGSRFWNQVSLTPIKDAGGFITNYVAVLQDVTERKSSEAAFKLRDHALSTLSEGITIADPNLPDCPLMYVNEAFCRMTGYDQDEILGRNCRFLQGPETDKASLARIKVAMQQKREIALEILNYRKNGEKFWNLLSLMPVKDACGNVVSFIGVQSDITELIRRKHAERELQQAKVAAETAAEAKSMFLANMSHEIRTPLNGMIAVAQLLLSSNLSPEQRELAETILDSGDTLLTILGDILDFSKIDHNSMVLESAPVCLRDTIGAVVEMVAADASKKGLNIAYTMDEVLLKRAVLGDAIRIRQVLANILANAVKFTPSGEVVIHASCKPAMLEGAPGESTGKQLVRVSIRDTGIGISEESMKKLFQCFRQGSESMSRRYGGTGLGLVISKRLTELMGGTTWVESAVGKGSTFCFTMQLSWADEAPCESPRPLGPLAKSTVFGATTPPQGSYGQSYSQSAMGGWRQLDDNTQWTGPSTLECASMEGRRTVIDVQHYPTALQVAQSCKMLEMHADIKPAAGTADAYDFAIVGADEAIAALRGGWKGKPVVVLGRKEDVPMGLLPLVSIVARPVKHARLVTALLKATALMRSKAQHVPLHSTASARAAAAAIDAFHISDGTAGRRGSAFSVSRDQLARRRMSLDNSALEPASGWPGQPGQHGQHVEGVALTKRRRSIRNARNSFKYDTIEEEHTSGSHFRPVSPLELETGSDDGQHQLQRSSTEEERRPRSSMEEEKGSSSSSGSMLSCHTHASSGSGDDNARKEAAPSAAKLDIQKAHSEDLGTISQGGPVRRALSASPKQLDGSTGPLRVLVAEDNLVNQKVLQKVLQRVTPESPVFIANNGQEALQELEQRVYDIILMDVHMPIIDGLEASRRIRDTYPPEERPKIVALSADTTQAVHEQGKEAGIADFVCKPFRVEELQRVLNSTGRVKRLIPRMLKA</sequence>
<comment type="caution">
    <text evidence="17">The sequence shown here is derived from an EMBL/GenBank/DDBJ whole genome shotgun (WGS) entry which is preliminary data.</text>
</comment>
<feature type="modified residue" description="4-aspartylphosphate" evidence="11">
    <location>
        <position position="1214"/>
    </location>
</feature>
<dbReference type="InterPro" id="IPR005467">
    <property type="entry name" value="His_kinase_dom"/>
</dbReference>
<feature type="domain" description="PAC" evidence="16">
    <location>
        <begin position="345"/>
        <end position="399"/>
    </location>
</feature>
<feature type="compositionally biased region" description="Low complexity" evidence="12">
    <location>
        <begin position="1091"/>
        <end position="1100"/>
    </location>
</feature>
<proteinExistence type="predicted"/>
<evidence type="ECO:0000256" key="5">
    <source>
        <dbReference type="ARBA" id="ARBA00022606"/>
    </source>
</evidence>
<dbReference type="GO" id="GO:0009637">
    <property type="term" value="P:response to blue light"/>
    <property type="evidence" value="ECO:0007669"/>
    <property type="project" value="UniProtKB-ARBA"/>
</dbReference>
<keyword evidence="18" id="KW-1185">Reference proteome</keyword>
<dbReference type="Gene3D" id="3.30.565.10">
    <property type="entry name" value="Histidine kinase-like ATPase, C-terminal domain"/>
    <property type="match status" value="1"/>
</dbReference>
<dbReference type="SMART" id="SM00388">
    <property type="entry name" value="HisKA"/>
    <property type="match status" value="1"/>
</dbReference>
<dbReference type="SMART" id="SM00091">
    <property type="entry name" value="PAS"/>
    <property type="match status" value="4"/>
</dbReference>
<dbReference type="GO" id="GO:0000155">
    <property type="term" value="F:phosphorelay sensor kinase activity"/>
    <property type="evidence" value="ECO:0007669"/>
    <property type="project" value="InterPro"/>
</dbReference>
<protein>
    <recommendedName>
        <fullName evidence="2">histidine kinase</fullName>
        <ecNumber evidence="2">2.7.13.3</ecNumber>
    </recommendedName>
</protein>
<reference evidence="17 18" key="1">
    <citation type="submission" date="2023-10" db="EMBL/GenBank/DDBJ databases">
        <authorList>
            <person name="Maclean D."/>
            <person name="Macfadyen A."/>
        </authorList>
    </citation>
    <scope>NUCLEOTIDE SEQUENCE [LARGE SCALE GENOMIC DNA]</scope>
</reference>
<keyword evidence="10" id="KW-0902">Two-component regulatory system</keyword>